<dbReference type="EMBL" id="LUEZ02000107">
    <property type="protein sequence ID" value="RDB17840.1"/>
    <property type="molecule type" value="Genomic_DNA"/>
</dbReference>
<proteinExistence type="predicted"/>
<reference evidence="1" key="1">
    <citation type="submission" date="2018-04" db="EMBL/GenBank/DDBJ databases">
        <title>Whole genome sequencing of Hypsizygus marmoreus.</title>
        <authorList>
            <person name="Choi I.-G."/>
            <person name="Min B."/>
            <person name="Kim J.-G."/>
            <person name="Kim S."/>
            <person name="Oh Y.-L."/>
            <person name="Kong W.-S."/>
            <person name="Park H."/>
            <person name="Jeong J."/>
            <person name="Song E.-S."/>
        </authorList>
    </citation>
    <scope>NUCLEOTIDE SEQUENCE [LARGE SCALE GENOMIC DNA]</scope>
    <source>
        <strain evidence="1">51987-8</strain>
    </source>
</reference>
<keyword evidence="2" id="KW-1185">Reference proteome</keyword>
<sequence>MTACKSFNVQQQLCNLVQAFIFIRISYILILHRESVCRFEIKKLSRQLYDDGPKLCNLATLKSIHKQQRCFFAVTSIDPTFLLPFFSGFSCARCSATHSRPVLSTVYGKLINTTTAVNTFSHTSIPSFFG</sequence>
<evidence type="ECO:0000313" key="1">
    <source>
        <dbReference type="EMBL" id="RDB17840.1"/>
    </source>
</evidence>
<name>A0A369J9G7_HYPMA</name>
<accession>A0A369J9G7</accession>
<dbReference type="InParanoid" id="A0A369J9G7"/>
<organism evidence="1 2">
    <name type="scientific">Hypsizygus marmoreus</name>
    <name type="common">White beech mushroom</name>
    <name type="synonym">Agaricus marmoreus</name>
    <dbReference type="NCBI Taxonomy" id="39966"/>
    <lineage>
        <taxon>Eukaryota</taxon>
        <taxon>Fungi</taxon>
        <taxon>Dikarya</taxon>
        <taxon>Basidiomycota</taxon>
        <taxon>Agaricomycotina</taxon>
        <taxon>Agaricomycetes</taxon>
        <taxon>Agaricomycetidae</taxon>
        <taxon>Agaricales</taxon>
        <taxon>Tricholomatineae</taxon>
        <taxon>Lyophyllaceae</taxon>
        <taxon>Hypsizygus</taxon>
    </lineage>
</organism>
<evidence type="ECO:0000313" key="2">
    <source>
        <dbReference type="Proteomes" id="UP000076154"/>
    </source>
</evidence>
<gene>
    <name evidence="1" type="ORF">Hypma_000820</name>
</gene>
<dbReference type="Proteomes" id="UP000076154">
    <property type="component" value="Unassembled WGS sequence"/>
</dbReference>
<protein>
    <submittedName>
        <fullName evidence="1">Uncharacterized protein</fullName>
    </submittedName>
</protein>
<dbReference type="AlphaFoldDB" id="A0A369J9G7"/>
<comment type="caution">
    <text evidence="1">The sequence shown here is derived from an EMBL/GenBank/DDBJ whole genome shotgun (WGS) entry which is preliminary data.</text>
</comment>